<name>A0AAE0KRU6_9CHLO</name>
<dbReference type="InterPro" id="IPR027417">
    <property type="entry name" value="P-loop_NTPase"/>
</dbReference>
<dbReference type="Pfam" id="PF13238">
    <property type="entry name" value="AAA_18"/>
    <property type="match status" value="1"/>
</dbReference>
<accession>A0AAE0KRU6</accession>
<organism evidence="1 2">
    <name type="scientific">Cymbomonas tetramitiformis</name>
    <dbReference type="NCBI Taxonomy" id="36881"/>
    <lineage>
        <taxon>Eukaryota</taxon>
        <taxon>Viridiplantae</taxon>
        <taxon>Chlorophyta</taxon>
        <taxon>Pyramimonadophyceae</taxon>
        <taxon>Pyramimonadales</taxon>
        <taxon>Pyramimonadaceae</taxon>
        <taxon>Cymbomonas</taxon>
    </lineage>
</organism>
<dbReference type="PANTHER" id="PTHR33477">
    <property type="entry name" value="P-LOOP NTPASE DOMAIN-CONTAINING PROTEIN LPA1 HOMOLOG 1"/>
    <property type="match status" value="1"/>
</dbReference>
<proteinExistence type="predicted"/>
<dbReference type="Gene3D" id="3.40.50.300">
    <property type="entry name" value="P-loop containing nucleotide triphosphate hydrolases"/>
    <property type="match status" value="1"/>
</dbReference>
<gene>
    <name evidence="1" type="ORF">CYMTET_32460</name>
</gene>
<dbReference type="EMBL" id="LGRX02019494">
    <property type="protein sequence ID" value="KAK3258496.1"/>
    <property type="molecule type" value="Genomic_DNA"/>
</dbReference>
<evidence type="ECO:0008006" key="3">
    <source>
        <dbReference type="Google" id="ProtNLM"/>
    </source>
</evidence>
<dbReference type="PANTHER" id="PTHR33477:SF2">
    <property type="entry name" value="2-PHOSPHOGLYCERATE KINASE"/>
    <property type="match status" value="1"/>
</dbReference>
<sequence length="230" mass="26137">MHSQPPIDARPPRRTSSKYDYVKVRVWLGEKGDHYYVLSRFLVSRMLSVTKIPQPVAIKMSLELKKLLVDGDKLDVSQPEMEDNLFNIMKRRGYGDEYVSRYRMMTQFHHLRVPLIVLICGTACVGKSTIATQLAERLNLPNVLHTDLICDILRADSGPLNPQPLFSRAPPPTDVVHEYLRECRVVRKGVEGEVHKCLRDGKPIILEGLHLDPGLYLNLVARSSEPSVSE</sequence>
<dbReference type="Proteomes" id="UP001190700">
    <property type="component" value="Unassembled WGS sequence"/>
</dbReference>
<evidence type="ECO:0000313" key="1">
    <source>
        <dbReference type="EMBL" id="KAK3258496.1"/>
    </source>
</evidence>
<protein>
    <recommendedName>
        <fullName evidence="3">2-phosphoglycerate kinase</fullName>
    </recommendedName>
</protein>
<reference evidence="1 2" key="1">
    <citation type="journal article" date="2015" name="Genome Biol. Evol.">
        <title>Comparative Genomics of a Bacterivorous Green Alga Reveals Evolutionary Causalities and Consequences of Phago-Mixotrophic Mode of Nutrition.</title>
        <authorList>
            <person name="Burns J.A."/>
            <person name="Paasch A."/>
            <person name="Narechania A."/>
            <person name="Kim E."/>
        </authorList>
    </citation>
    <scope>NUCLEOTIDE SEQUENCE [LARGE SCALE GENOMIC DNA]</scope>
    <source>
        <strain evidence="1 2">PLY_AMNH</strain>
    </source>
</reference>
<keyword evidence="2" id="KW-1185">Reference proteome</keyword>
<evidence type="ECO:0000313" key="2">
    <source>
        <dbReference type="Proteomes" id="UP001190700"/>
    </source>
</evidence>
<dbReference type="SUPFAM" id="SSF52540">
    <property type="entry name" value="P-loop containing nucleoside triphosphate hydrolases"/>
    <property type="match status" value="1"/>
</dbReference>
<comment type="caution">
    <text evidence="1">The sequence shown here is derived from an EMBL/GenBank/DDBJ whole genome shotgun (WGS) entry which is preliminary data.</text>
</comment>
<dbReference type="AlphaFoldDB" id="A0AAE0KRU6"/>
<feature type="non-terminal residue" evidence="1">
    <location>
        <position position="230"/>
    </location>
</feature>